<dbReference type="PANTHER" id="PTHR30055:SF234">
    <property type="entry name" value="HTH-TYPE TRANSCRIPTIONAL REGULATOR BETI"/>
    <property type="match status" value="1"/>
</dbReference>
<dbReference type="PRINTS" id="PR00455">
    <property type="entry name" value="HTHTETR"/>
</dbReference>
<evidence type="ECO:0000256" key="3">
    <source>
        <dbReference type="ARBA" id="ARBA00023163"/>
    </source>
</evidence>
<proteinExistence type="predicted"/>
<keyword evidence="8" id="KW-1185">Reference proteome</keyword>
<dbReference type="PROSITE" id="PS50977">
    <property type="entry name" value="HTH_TETR_2"/>
    <property type="match status" value="1"/>
</dbReference>
<evidence type="ECO:0000256" key="5">
    <source>
        <dbReference type="SAM" id="MobiDB-lite"/>
    </source>
</evidence>
<dbReference type="InterPro" id="IPR009057">
    <property type="entry name" value="Homeodomain-like_sf"/>
</dbReference>
<dbReference type="AlphaFoldDB" id="A0A6G9GSA9"/>
<dbReference type="Proteomes" id="UP000501179">
    <property type="component" value="Chromosome"/>
</dbReference>
<evidence type="ECO:0000313" key="8">
    <source>
        <dbReference type="Proteomes" id="UP000501179"/>
    </source>
</evidence>
<protein>
    <submittedName>
        <fullName evidence="7">Helix-turn-helix transcriptional regulator</fullName>
    </submittedName>
</protein>
<feature type="region of interest" description="Disordered" evidence="5">
    <location>
        <begin position="1"/>
        <end position="31"/>
    </location>
</feature>
<dbReference type="EMBL" id="CP050177">
    <property type="protein sequence ID" value="QIQ01132.1"/>
    <property type="molecule type" value="Genomic_DNA"/>
</dbReference>
<feature type="DNA-binding region" description="H-T-H motif" evidence="4">
    <location>
        <begin position="53"/>
        <end position="72"/>
    </location>
</feature>
<dbReference type="RefSeq" id="WP_167022535.1">
    <property type="nucleotide sequence ID" value="NZ_CP050177.1"/>
</dbReference>
<evidence type="ECO:0000313" key="7">
    <source>
        <dbReference type="EMBL" id="QIQ01132.1"/>
    </source>
</evidence>
<dbReference type="GO" id="GO:0000976">
    <property type="term" value="F:transcription cis-regulatory region binding"/>
    <property type="evidence" value="ECO:0007669"/>
    <property type="project" value="TreeGrafter"/>
</dbReference>
<dbReference type="PANTHER" id="PTHR30055">
    <property type="entry name" value="HTH-TYPE TRANSCRIPTIONAL REGULATOR RUTR"/>
    <property type="match status" value="1"/>
</dbReference>
<organism evidence="7 8">
    <name type="scientific">Streptomyces liangshanensis</name>
    <dbReference type="NCBI Taxonomy" id="2717324"/>
    <lineage>
        <taxon>Bacteria</taxon>
        <taxon>Bacillati</taxon>
        <taxon>Actinomycetota</taxon>
        <taxon>Actinomycetes</taxon>
        <taxon>Kitasatosporales</taxon>
        <taxon>Streptomycetaceae</taxon>
        <taxon>Streptomyces</taxon>
    </lineage>
</organism>
<feature type="domain" description="HTH tetR-type" evidence="6">
    <location>
        <begin position="31"/>
        <end position="90"/>
    </location>
</feature>
<keyword evidence="1" id="KW-0805">Transcription regulation</keyword>
<dbReference type="Pfam" id="PF00440">
    <property type="entry name" value="TetR_N"/>
    <property type="match status" value="1"/>
</dbReference>
<dbReference type="Pfam" id="PF21597">
    <property type="entry name" value="TetR_C_43"/>
    <property type="match status" value="1"/>
</dbReference>
<dbReference type="Gene3D" id="1.10.357.10">
    <property type="entry name" value="Tetracycline Repressor, domain 2"/>
    <property type="match status" value="1"/>
</dbReference>
<dbReference type="SUPFAM" id="SSF46689">
    <property type="entry name" value="Homeodomain-like"/>
    <property type="match status" value="1"/>
</dbReference>
<dbReference type="KEGG" id="slia:HA039_01395"/>
<evidence type="ECO:0000256" key="1">
    <source>
        <dbReference type="ARBA" id="ARBA00023015"/>
    </source>
</evidence>
<dbReference type="InterPro" id="IPR001647">
    <property type="entry name" value="HTH_TetR"/>
</dbReference>
<reference evidence="7 8" key="1">
    <citation type="submission" date="2020-03" db="EMBL/GenBank/DDBJ databases">
        <title>A novel species.</title>
        <authorList>
            <person name="Gao J."/>
        </authorList>
    </citation>
    <scope>NUCLEOTIDE SEQUENCE [LARGE SCALE GENOMIC DNA]</scope>
    <source>
        <strain evidence="7 8">QMT-12</strain>
    </source>
</reference>
<dbReference type="InterPro" id="IPR036271">
    <property type="entry name" value="Tet_transcr_reg_TetR-rel_C_sf"/>
</dbReference>
<feature type="compositionally biased region" description="Low complexity" evidence="5">
    <location>
        <begin position="1"/>
        <end position="11"/>
    </location>
</feature>
<name>A0A6G9GSA9_9ACTN</name>
<accession>A0A6G9GSA9</accession>
<dbReference type="InterPro" id="IPR050109">
    <property type="entry name" value="HTH-type_TetR-like_transc_reg"/>
</dbReference>
<sequence>MGTAGAPSPDGDSPPPPGPRPRRPALRRDAAENRARMIDAARRAFAEQGPGAGMEDIARLAGVGPATLYRRFPTKDALVAELVEVFYDRLVALAEEATRQPPGEGLDLFLRTVGRLIAGSRGYLPGAWGELARPAQVGHLRGITDGLLAEARRAGVVNEQVTVTDIAMVVWGIRGVVETTGTAAPDAWQRHLDLVMAGLRTPYIAFSRPPLDTGQVDRMTSEPPEPHQG</sequence>
<keyword evidence="2 4" id="KW-0238">DNA-binding</keyword>
<dbReference type="SUPFAM" id="SSF48498">
    <property type="entry name" value="Tetracyclin repressor-like, C-terminal domain"/>
    <property type="match status" value="1"/>
</dbReference>
<dbReference type="GO" id="GO:0003700">
    <property type="term" value="F:DNA-binding transcription factor activity"/>
    <property type="evidence" value="ECO:0007669"/>
    <property type="project" value="TreeGrafter"/>
</dbReference>
<evidence type="ECO:0000256" key="2">
    <source>
        <dbReference type="ARBA" id="ARBA00023125"/>
    </source>
</evidence>
<keyword evidence="3" id="KW-0804">Transcription</keyword>
<evidence type="ECO:0000256" key="4">
    <source>
        <dbReference type="PROSITE-ProRule" id="PRU00335"/>
    </source>
</evidence>
<gene>
    <name evidence="7" type="ORF">HA039_01395</name>
</gene>
<feature type="region of interest" description="Disordered" evidence="5">
    <location>
        <begin position="208"/>
        <end position="229"/>
    </location>
</feature>
<dbReference type="InterPro" id="IPR049445">
    <property type="entry name" value="TetR_SbtR-like_C"/>
</dbReference>
<evidence type="ECO:0000259" key="6">
    <source>
        <dbReference type="PROSITE" id="PS50977"/>
    </source>
</evidence>